<feature type="region of interest" description="Disordered" evidence="1">
    <location>
        <begin position="81"/>
        <end position="157"/>
    </location>
</feature>
<feature type="compositionally biased region" description="Basic and acidic residues" evidence="1">
    <location>
        <begin position="11"/>
        <end position="20"/>
    </location>
</feature>
<evidence type="ECO:0000313" key="2">
    <source>
        <dbReference type="EMBL" id="ASH99091.1"/>
    </source>
</evidence>
<dbReference type="EMBL" id="MF327543">
    <property type="protein sequence ID" value="ASH99091.1"/>
    <property type="molecule type" value="Genomic_DNA"/>
</dbReference>
<proteinExistence type="predicted"/>
<sequence>MLIPSGFDTKFTSRSEDKQSAETPHPGPSERQQTTRENAWSPTAHTASKKGILMTPDSLKRKHWRELLNLLSEEKRNWWRSSPALYSSGESETDAISPGGTREKRKNTLVPPTPAPKISKINVSGVWPNASDSDWSESEGGEPPPPPPPPMKKFMIC</sequence>
<organism evidence="2">
    <name type="scientific">Giant panda anellovirus</name>
    <dbReference type="NCBI Taxonomy" id="2016460"/>
    <lineage>
        <taxon>Viruses</taxon>
        <taxon>Monodnaviria</taxon>
        <taxon>Shotokuvirae</taxon>
        <taxon>Commensaviricota</taxon>
        <taxon>Cardeaviricetes</taxon>
        <taxon>Sanitavirales</taxon>
        <taxon>Anelloviridae</taxon>
    </lineage>
</organism>
<protein>
    <submittedName>
        <fullName evidence="2">ORF3</fullName>
    </submittedName>
</protein>
<reference evidence="2" key="1">
    <citation type="journal article" date="2017" name="Microbiome">
        <title>Virome comparisons in wild-diseased and healthy captive giant pandas.</title>
        <authorList>
            <person name="Zhang W."/>
            <person name="Yang S."/>
            <person name="Shan T."/>
            <person name="Hou R."/>
            <person name="Liu Z."/>
            <person name="Li W."/>
            <person name="Guo L."/>
            <person name="Wang Y."/>
            <person name="Chen P."/>
            <person name="Wang X."/>
            <person name="Feng F."/>
            <person name="Wang H."/>
            <person name="Chen C."/>
            <person name="Shen Q."/>
            <person name="Zhou C."/>
            <person name="Hua X."/>
            <person name="Cui L."/>
            <person name="Deng X."/>
            <person name="Zhang Z."/>
            <person name="Qi D."/>
            <person name="Delwart E."/>
        </authorList>
    </citation>
    <scope>NUCLEOTIDE SEQUENCE</scope>
    <source>
        <strain evidence="2">Gpan20985</strain>
    </source>
</reference>
<evidence type="ECO:0000256" key="1">
    <source>
        <dbReference type="SAM" id="MobiDB-lite"/>
    </source>
</evidence>
<feature type="compositionally biased region" description="Polar residues" evidence="1">
    <location>
        <begin position="30"/>
        <end position="46"/>
    </location>
</feature>
<name>A0A220IGH8_9VIRU</name>
<feature type="compositionally biased region" description="Pro residues" evidence="1">
    <location>
        <begin position="142"/>
        <end position="151"/>
    </location>
</feature>
<accession>A0A220IGH8</accession>
<feature type="region of interest" description="Disordered" evidence="1">
    <location>
        <begin position="1"/>
        <end position="59"/>
    </location>
</feature>